<dbReference type="Pfam" id="PF12437">
    <property type="entry name" value="GSIII_N"/>
    <property type="match status" value="1"/>
</dbReference>
<evidence type="ECO:0000256" key="2">
    <source>
        <dbReference type="RuleBase" id="RU000384"/>
    </source>
</evidence>
<dbReference type="PROSITE" id="PS00181">
    <property type="entry name" value="GLNA_ATP"/>
    <property type="match status" value="1"/>
</dbReference>
<dbReference type="InterPro" id="IPR014746">
    <property type="entry name" value="Gln_synth/guanido_kin_cat_dom"/>
</dbReference>
<reference evidence="5" key="1">
    <citation type="journal article" date="2021" name="PeerJ">
        <title>Extensive microbial diversity within the chicken gut microbiome revealed by metagenomics and culture.</title>
        <authorList>
            <person name="Gilroy R."/>
            <person name="Ravi A."/>
            <person name="Getino M."/>
            <person name="Pursley I."/>
            <person name="Horton D.L."/>
            <person name="Alikhan N.F."/>
            <person name="Baker D."/>
            <person name="Gharbi K."/>
            <person name="Hall N."/>
            <person name="Watson M."/>
            <person name="Adriaenssens E.M."/>
            <person name="Foster-Nyarko E."/>
            <person name="Jarju S."/>
            <person name="Secka A."/>
            <person name="Antonio M."/>
            <person name="Oren A."/>
            <person name="Chaudhuri R.R."/>
            <person name="La Ragione R."/>
            <person name="Hildebrand F."/>
            <person name="Pallen M.J."/>
        </authorList>
    </citation>
    <scope>NUCLEOTIDE SEQUENCE</scope>
    <source>
        <strain evidence="5">ChiGjej1B1-14440</strain>
    </source>
</reference>
<feature type="domain" description="GS beta-grasp" evidence="3">
    <location>
        <begin position="62"/>
        <end position="150"/>
    </location>
</feature>
<evidence type="ECO:0000313" key="5">
    <source>
        <dbReference type="EMBL" id="HIX82302.1"/>
    </source>
</evidence>
<evidence type="ECO:0000313" key="6">
    <source>
        <dbReference type="Proteomes" id="UP000886724"/>
    </source>
</evidence>
<dbReference type="SUPFAM" id="SSF55931">
    <property type="entry name" value="Glutamine synthetase/guanido kinase"/>
    <property type="match status" value="1"/>
</dbReference>
<dbReference type="InterPro" id="IPR008147">
    <property type="entry name" value="Gln_synt_N"/>
</dbReference>
<dbReference type="GO" id="GO:0004356">
    <property type="term" value="F:glutamine synthetase activity"/>
    <property type="evidence" value="ECO:0007669"/>
    <property type="project" value="InterPro"/>
</dbReference>
<dbReference type="Pfam" id="PF18318">
    <property type="entry name" value="Gln-synt_C-ter"/>
    <property type="match status" value="1"/>
</dbReference>
<dbReference type="Proteomes" id="UP000886724">
    <property type="component" value="Unassembled WGS sequence"/>
</dbReference>
<evidence type="ECO:0000259" key="3">
    <source>
        <dbReference type="PROSITE" id="PS51986"/>
    </source>
</evidence>
<protein>
    <submittedName>
        <fullName evidence="5">Glutamine synthetase III</fullName>
    </submittedName>
</protein>
<comment type="caution">
    <text evidence="5">The sequence shown here is derived from an EMBL/GenBank/DDBJ whole genome shotgun (WGS) entry which is preliminary data.</text>
</comment>
<evidence type="ECO:0000256" key="1">
    <source>
        <dbReference type="PROSITE-ProRule" id="PRU01330"/>
    </source>
</evidence>
<dbReference type="InterPro" id="IPR022147">
    <property type="entry name" value="GSIII_N"/>
</dbReference>
<comment type="similarity">
    <text evidence="1 2">Belongs to the glutamine synthetase family.</text>
</comment>
<dbReference type="PANTHER" id="PTHR42974:SF1">
    <property type="entry name" value="TYPE-3 GLUTAMINE SYNTHETASE"/>
    <property type="match status" value="1"/>
</dbReference>
<sequence length="690" mass="76577">MNKLLEDYGILAFTDDTMKERIPKSIYKAFHESLDKGEELSKECATVIANAMKIWALEHGATHFSHWFMPMTGLTAEKHDAFLEPEGSKAVLQFSGKTLRKGEPDASSFPSGGLRATFEARGYTAWDCTSPAFVKDGTLYIPTLFCSYTGEALDKKTPLLRSCDALSKAACRLLPLIGVDGVTKVSASVGAEQEYFLVEDKYYQERMDLKLTGRTLFGAMAPKGQELEDHYFGSLKRKVSAFMKDLDRELWKYGIPSKTKHNEVAPAQHEVACVYTKVNITSDNNHLLMQIMQDVAKAHGLRCLLHEKPFAGVNGSGKHNNWSVMTNTGINLFDPGSNPVENKPFIASLACTIKAVDEYADLLRMSIASAGNDHRLGANEAPPAIISMFLGEDLNALIEEICDGKKISKIDTGRFATGVSVVPTFSKDNTDRNRTSPFAFTGNKFEFRAVGSSQSIAGPNTVLNAILADEMEKMADELEAGKTFDEVVKEFISEHKRIIFNGDGYSAEWEEEAARRGLLNNKNTVDALKCLKEEKNLEMLDRLGVYSRVELGSRYEILLENYVKTIQVEGLTALKMAKTQIYPAVCDYLSKVSSEVISGKEAGIDVGFLVDDANKLAGLIKTMKQQIDVLDKDITDAQNMDVEIFEQAVAWRDNVFKAMNELRETVDTVETLVDADYWPIPTYVDLLFGI</sequence>
<dbReference type="GO" id="GO:0006542">
    <property type="term" value="P:glutamine biosynthetic process"/>
    <property type="evidence" value="ECO:0007669"/>
    <property type="project" value="InterPro"/>
</dbReference>
<dbReference type="PANTHER" id="PTHR42974">
    <property type="entry name" value="GLUTAMINE SYNTHETASE"/>
    <property type="match status" value="1"/>
</dbReference>
<dbReference type="SMART" id="SM01230">
    <property type="entry name" value="Gln-synt_C"/>
    <property type="match status" value="1"/>
</dbReference>
<accession>A0A9D2BNT8</accession>
<dbReference type="PROSITE" id="PS51987">
    <property type="entry name" value="GS_CATALYTIC"/>
    <property type="match status" value="1"/>
</dbReference>
<gene>
    <name evidence="5" type="ORF">H9980_10090</name>
</gene>
<organism evidence="5 6">
    <name type="scientific">Candidatus Erysipelatoclostridium merdavium</name>
    <dbReference type="NCBI Taxonomy" id="2838566"/>
    <lineage>
        <taxon>Bacteria</taxon>
        <taxon>Bacillati</taxon>
        <taxon>Bacillota</taxon>
        <taxon>Erysipelotrichia</taxon>
        <taxon>Erysipelotrichales</taxon>
        <taxon>Erysipelotrichales incertae sedis</taxon>
    </lineage>
</organism>
<feature type="domain" description="GS catalytic" evidence="4">
    <location>
        <begin position="155"/>
        <end position="581"/>
    </location>
</feature>
<name>A0A9D2BNT8_9FIRM</name>
<dbReference type="InterPro" id="IPR027303">
    <property type="entry name" value="Gln_synth_gly_rich_site"/>
</dbReference>
<dbReference type="PROSITE" id="PS51986">
    <property type="entry name" value="GS_BETA_GRASP"/>
    <property type="match status" value="1"/>
</dbReference>
<dbReference type="AlphaFoldDB" id="A0A9D2BNT8"/>
<dbReference type="Gene3D" id="1.20.120.1560">
    <property type="match status" value="1"/>
</dbReference>
<dbReference type="Gene3D" id="3.30.590.10">
    <property type="entry name" value="Glutamine synthetase/guanido kinase, catalytic domain"/>
    <property type="match status" value="1"/>
</dbReference>
<proteinExistence type="inferred from homology"/>
<dbReference type="InterPro" id="IPR052725">
    <property type="entry name" value="GS_Type-3"/>
</dbReference>
<reference evidence="5" key="2">
    <citation type="submission" date="2021-04" db="EMBL/GenBank/DDBJ databases">
        <authorList>
            <person name="Gilroy R."/>
        </authorList>
    </citation>
    <scope>NUCLEOTIDE SEQUENCE</scope>
    <source>
        <strain evidence="5">ChiGjej1B1-14440</strain>
    </source>
</reference>
<dbReference type="EMBL" id="DXET01000227">
    <property type="protein sequence ID" value="HIX82302.1"/>
    <property type="molecule type" value="Genomic_DNA"/>
</dbReference>
<dbReference type="InterPro" id="IPR008146">
    <property type="entry name" value="Gln_synth_cat_dom"/>
</dbReference>
<dbReference type="Pfam" id="PF00120">
    <property type="entry name" value="Gln-synt_C"/>
    <property type="match status" value="1"/>
</dbReference>
<evidence type="ECO:0000259" key="4">
    <source>
        <dbReference type="PROSITE" id="PS51987"/>
    </source>
</evidence>
<dbReference type="InterPro" id="IPR040577">
    <property type="entry name" value="Gln-synt_C"/>
</dbReference>